<dbReference type="InterPro" id="IPR009003">
    <property type="entry name" value="Peptidase_S1_PA"/>
</dbReference>
<evidence type="ECO:0000256" key="2">
    <source>
        <dbReference type="ARBA" id="ARBA00022670"/>
    </source>
</evidence>
<dbReference type="InterPro" id="IPR043504">
    <property type="entry name" value="Peptidase_S1_PA_chymotrypsin"/>
</dbReference>
<dbReference type="GO" id="GO:0006508">
    <property type="term" value="P:proteolysis"/>
    <property type="evidence" value="ECO:0007669"/>
    <property type="project" value="UniProtKB-KW"/>
</dbReference>
<evidence type="ECO:0000313" key="7">
    <source>
        <dbReference type="RefSeq" id="XP_004489189.1"/>
    </source>
</evidence>
<protein>
    <submittedName>
        <fullName evidence="7">Protease Do-like 10, mitochondrial</fullName>
    </submittedName>
</protein>
<keyword evidence="2" id="KW-0645">Protease</keyword>
<keyword evidence="3" id="KW-0378">Hydrolase</keyword>
<dbReference type="Gene3D" id="2.40.10.10">
    <property type="entry name" value="Trypsin-like serine proteases"/>
    <property type="match status" value="2"/>
</dbReference>
<dbReference type="Gene3D" id="2.30.42.10">
    <property type="match status" value="1"/>
</dbReference>
<feature type="domain" description="Protease Do-like PDZ" evidence="5">
    <location>
        <begin position="389"/>
        <end position="533"/>
    </location>
</feature>
<proteinExistence type="inferred from homology"/>
<dbReference type="InterPro" id="IPR036034">
    <property type="entry name" value="PDZ_sf"/>
</dbReference>
<evidence type="ECO:0000313" key="6">
    <source>
        <dbReference type="Proteomes" id="UP000087171"/>
    </source>
</evidence>
<dbReference type="SUPFAM" id="SSF50494">
    <property type="entry name" value="Trypsin-like serine proteases"/>
    <property type="match status" value="1"/>
</dbReference>
<dbReference type="InterPro" id="IPR001940">
    <property type="entry name" value="Peptidase_S1C"/>
</dbReference>
<dbReference type="AlphaFoldDB" id="A0A1S2XGX1"/>
<dbReference type="GO" id="GO:0004252">
    <property type="term" value="F:serine-type endopeptidase activity"/>
    <property type="evidence" value="ECO:0007669"/>
    <property type="project" value="InterPro"/>
</dbReference>
<dbReference type="PRINTS" id="PR00834">
    <property type="entry name" value="PROTEASES2C"/>
</dbReference>
<dbReference type="KEGG" id="cam:101500697"/>
<dbReference type="SUPFAM" id="SSF50156">
    <property type="entry name" value="PDZ domain-like"/>
    <property type="match status" value="1"/>
</dbReference>
<name>A0A1S2XGX1_CICAR</name>
<dbReference type="Pfam" id="PF13365">
    <property type="entry name" value="Trypsin_2"/>
    <property type="match status" value="1"/>
</dbReference>
<evidence type="ECO:0000256" key="4">
    <source>
        <dbReference type="ARBA" id="ARBA00022825"/>
    </source>
</evidence>
<accession>A0A1S2XGX1</accession>
<dbReference type="Pfam" id="PF17815">
    <property type="entry name" value="PDZ_3"/>
    <property type="match status" value="1"/>
</dbReference>
<reference evidence="6" key="1">
    <citation type="journal article" date="2013" name="Nat. Biotechnol.">
        <title>Draft genome sequence of chickpea (Cicer arietinum) provides a resource for trait improvement.</title>
        <authorList>
            <person name="Varshney R.K."/>
            <person name="Song C."/>
            <person name="Saxena R.K."/>
            <person name="Azam S."/>
            <person name="Yu S."/>
            <person name="Sharpe A.G."/>
            <person name="Cannon S."/>
            <person name="Baek J."/>
            <person name="Rosen B.D."/>
            <person name="Tar'an B."/>
            <person name="Millan T."/>
            <person name="Zhang X."/>
            <person name="Ramsay L.D."/>
            <person name="Iwata A."/>
            <person name="Wang Y."/>
            <person name="Nelson W."/>
            <person name="Farmer A.D."/>
            <person name="Gaur P.M."/>
            <person name="Soderlund C."/>
            <person name="Penmetsa R.V."/>
            <person name="Xu C."/>
            <person name="Bharti A.K."/>
            <person name="He W."/>
            <person name="Winter P."/>
            <person name="Zhao S."/>
            <person name="Hane J.K."/>
            <person name="Carrasquilla-Garcia N."/>
            <person name="Condie J.A."/>
            <person name="Upadhyaya H.D."/>
            <person name="Luo M.C."/>
            <person name="Thudi M."/>
            <person name="Gowda C.L."/>
            <person name="Singh N.P."/>
            <person name="Lichtenzveig J."/>
            <person name="Gali K.K."/>
            <person name="Rubio J."/>
            <person name="Nadarajan N."/>
            <person name="Dolezel J."/>
            <person name="Bansal K.C."/>
            <person name="Xu X."/>
            <person name="Edwards D."/>
            <person name="Zhang G."/>
            <person name="Kahl G."/>
            <person name="Gil J."/>
            <person name="Singh K.B."/>
            <person name="Datta S.K."/>
            <person name="Jackson S.A."/>
            <person name="Wang J."/>
            <person name="Cook D.R."/>
        </authorList>
    </citation>
    <scope>NUCLEOTIDE SEQUENCE [LARGE SCALE GENOMIC DNA]</scope>
    <source>
        <strain evidence="6">cv. CDC Frontier</strain>
    </source>
</reference>
<dbReference type="eggNOG" id="KOG1320">
    <property type="taxonomic scope" value="Eukaryota"/>
</dbReference>
<keyword evidence="4" id="KW-0720">Serine protease</keyword>
<evidence type="ECO:0000256" key="1">
    <source>
        <dbReference type="ARBA" id="ARBA00010541"/>
    </source>
</evidence>
<evidence type="ECO:0000256" key="3">
    <source>
        <dbReference type="ARBA" id="ARBA00022801"/>
    </source>
</evidence>
<dbReference type="Proteomes" id="UP000087171">
    <property type="component" value="Chromosome Ca2"/>
</dbReference>
<comment type="similarity">
    <text evidence="1">Belongs to the peptidase S1C family.</text>
</comment>
<dbReference type="PANTHER" id="PTHR45980:SF9">
    <property type="entry name" value="PROTEASE DO-LIKE 10, MITOCHONDRIAL-RELATED"/>
    <property type="match status" value="1"/>
</dbReference>
<dbReference type="Gene3D" id="3.20.190.20">
    <property type="match status" value="1"/>
</dbReference>
<evidence type="ECO:0000259" key="5">
    <source>
        <dbReference type="Pfam" id="PF17815"/>
    </source>
</evidence>
<reference evidence="7" key="2">
    <citation type="submission" date="2025-08" db="UniProtKB">
        <authorList>
            <consortium name="RefSeq"/>
        </authorList>
    </citation>
    <scope>IDENTIFICATION</scope>
    <source>
        <tissue evidence="7">Etiolated seedlings</tissue>
    </source>
</reference>
<keyword evidence="6" id="KW-1185">Reference proteome</keyword>
<dbReference type="PANTHER" id="PTHR45980">
    <property type="match status" value="1"/>
</dbReference>
<dbReference type="PaxDb" id="3827-XP_004489189.1"/>
<dbReference type="GeneID" id="101500697"/>
<dbReference type="InterPro" id="IPR046449">
    <property type="entry name" value="DEGP_PDZ_sf"/>
</dbReference>
<organism evidence="6 7">
    <name type="scientific">Cicer arietinum</name>
    <name type="common">Chickpea</name>
    <name type="synonym">Garbanzo</name>
    <dbReference type="NCBI Taxonomy" id="3827"/>
    <lineage>
        <taxon>Eukaryota</taxon>
        <taxon>Viridiplantae</taxon>
        <taxon>Streptophyta</taxon>
        <taxon>Embryophyta</taxon>
        <taxon>Tracheophyta</taxon>
        <taxon>Spermatophyta</taxon>
        <taxon>Magnoliopsida</taxon>
        <taxon>eudicotyledons</taxon>
        <taxon>Gunneridae</taxon>
        <taxon>Pentapetalae</taxon>
        <taxon>rosids</taxon>
        <taxon>fabids</taxon>
        <taxon>Fabales</taxon>
        <taxon>Fabaceae</taxon>
        <taxon>Papilionoideae</taxon>
        <taxon>50 kb inversion clade</taxon>
        <taxon>NPAAA clade</taxon>
        <taxon>Hologalegina</taxon>
        <taxon>IRL clade</taxon>
        <taxon>Cicereae</taxon>
        <taxon>Cicer</taxon>
    </lineage>
</organism>
<dbReference type="OrthoDB" id="4217619at2759"/>
<gene>
    <name evidence="7" type="primary">LOC101500697</name>
</gene>
<dbReference type="RefSeq" id="XP_004489189.1">
    <property type="nucleotide sequence ID" value="XM_004489132.2"/>
</dbReference>
<dbReference type="InterPro" id="IPR041517">
    <property type="entry name" value="DEGP_PDZ"/>
</dbReference>
<dbReference type="STRING" id="3827.A0A1S2XGX1"/>
<sequence>MGSFVRVTRNLFTSAYRLKHRRFATQLPSIHNNETTTLSLTSYNKLRTTTRVRRNAQPRNTTLTHHHSNNTAVELAFNSVVKIFTVSCSPNYLLPWQNKAQRETTGSGFVIMGKQILTNAHVVADHSFVLVRKHGSPTKYRAQVKAVGHECDLALLLVHSQEFWDGMIPLDFGHIPFLQQAVAVVGYPQGGDTISVTKGVVSRVEPTQYVHGASQLMAIQIDAAINPGNSGGPAIMGNKVAGVAFQNLSGAENIGYIIPVPVIKHFISGVEENGKYSGFCSLGLSCQTTENVHLRNHFGMQPGMTGVLVNKINPLSDAYKVLKKDDIILSFDGVPIANDGTVSFRNRERITFDHLVSMKKLDEKAVVRVLRGGQEIELSITLRPIQPLVPVHQFDKLPSYYIFAGLVFVPLTQPYLHEYGEDWYNASPRRLCERALRELPKKENQQLVILSQVLMDDINAGYERLADFQVLKVNGTEIDNLEHLCQLVENCSTESLHFDLDDDRVIVLNYETAKIATSRILKRHRIPSSMSTDLNKAQNNVQFGQTTSTC</sequence>